<accession>A0A5R9KW23</accession>
<evidence type="ECO:0008006" key="3">
    <source>
        <dbReference type="Google" id="ProtNLM"/>
    </source>
</evidence>
<name>A0A5R9KW23_9BACT</name>
<dbReference type="AlphaFoldDB" id="A0A5R9KW23"/>
<protein>
    <recommendedName>
        <fullName evidence="3">DUF5017 domain-containing protein</fullName>
    </recommendedName>
</protein>
<dbReference type="Proteomes" id="UP000306402">
    <property type="component" value="Unassembled WGS sequence"/>
</dbReference>
<keyword evidence="2" id="KW-1185">Reference proteome</keyword>
<dbReference type="EMBL" id="VCEJ01000004">
    <property type="protein sequence ID" value="TLV00277.1"/>
    <property type="molecule type" value="Genomic_DNA"/>
</dbReference>
<reference evidence="1 2" key="1">
    <citation type="submission" date="2019-05" db="EMBL/GenBank/DDBJ databases">
        <authorList>
            <person name="Qu J.-H."/>
        </authorList>
    </citation>
    <scope>NUCLEOTIDE SEQUENCE [LARGE SCALE GENOMIC DNA]</scope>
    <source>
        <strain evidence="1 2">T17</strain>
    </source>
</reference>
<proteinExistence type="predicted"/>
<comment type="caution">
    <text evidence="1">The sequence shown here is derived from an EMBL/GenBank/DDBJ whole genome shotgun (WGS) entry which is preliminary data.</text>
</comment>
<sequence>MKLVQMWSVGLSLACGMIVSSCSKEDIQTPQPEEKSVNANSSLRQINAVLSAAPSFPSTNGPVGWNVYPANWKRGENESLDMAALPTGTSTLTHQWGDTKFPWAKPLTANVFVPGNATILTATTQFSPNSPQGERSAVTTKIKYLKPGKKYAIIFNVSTTLGDLRPGAVSAAYSKGIEIAKYASGADFGFANSDYVDFAGKEGQWISKTIIFTAISQDVQFTFAPKLAGKGEYSWVNIYVDKTSIKELN</sequence>
<dbReference type="RefSeq" id="WP_138365657.1">
    <property type="nucleotide sequence ID" value="NZ_VCEJ01000004.1"/>
</dbReference>
<dbReference type="OrthoDB" id="963624at2"/>
<dbReference type="PROSITE" id="PS51257">
    <property type="entry name" value="PROKAR_LIPOPROTEIN"/>
    <property type="match status" value="1"/>
</dbReference>
<evidence type="ECO:0000313" key="2">
    <source>
        <dbReference type="Proteomes" id="UP000306402"/>
    </source>
</evidence>
<gene>
    <name evidence="1" type="ORF">FEN17_12295</name>
</gene>
<organism evidence="1 2">
    <name type="scientific">Dyadobacter luticola</name>
    <dbReference type="NCBI Taxonomy" id="1979387"/>
    <lineage>
        <taxon>Bacteria</taxon>
        <taxon>Pseudomonadati</taxon>
        <taxon>Bacteroidota</taxon>
        <taxon>Cytophagia</taxon>
        <taxon>Cytophagales</taxon>
        <taxon>Spirosomataceae</taxon>
        <taxon>Dyadobacter</taxon>
    </lineage>
</organism>
<evidence type="ECO:0000313" key="1">
    <source>
        <dbReference type="EMBL" id="TLV00277.1"/>
    </source>
</evidence>